<keyword evidence="2" id="KW-1185">Reference proteome</keyword>
<name>A0ABV4Q623_9ACTN</name>
<accession>A0ABV4Q623</accession>
<protein>
    <recommendedName>
        <fullName evidence="3">PD-(D/E)XK endonuclease-like domain-containing protein</fullName>
    </recommendedName>
</protein>
<evidence type="ECO:0000313" key="1">
    <source>
        <dbReference type="EMBL" id="MFA1538126.1"/>
    </source>
</evidence>
<dbReference type="RefSeq" id="WP_371947469.1">
    <property type="nucleotide sequence ID" value="NZ_JAXCEI010000002.1"/>
</dbReference>
<sequence length="105" mass="11015">MAGGQSGTEGASYGWPDLVVRGAQTPQGTQGYAVWDMKSAWGDGLTPAARAQVASYVYGIGAQTGQPTVLGHEIAPQFRYDAADRSAVTIFNYADWATYGPPTPS</sequence>
<comment type="caution">
    <text evidence="1">The sequence shown here is derived from an EMBL/GenBank/DDBJ whole genome shotgun (WGS) entry which is preliminary data.</text>
</comment>
<dbReference type="Proteomes" id="UP001569963">
    <property type="component" value="Unassembled WGS sequence"/>
</dbReference>
<reference evidence="1 2" key="1">
    <citation type="submission" date="2023-11" db="EMBL/GenBank/DDBJ databases">
        <title>Actinomadura monticuli sp. nov., isolated from volcanic ash.</title>
        <authorList>
            <person name="Lee S.D."/>
            <person name="Yang H."/>
            <person name="Kim I.S."/>
        </authorList>
    </citation>
    <scope>NUCLEOTIDE SEQUENCE [LARGE SCALE GENOMIC DNA]</scope>
    <source>
        <strain evidence="1 2">DLS-62</strain>
    </source>
</reference>
<organism evidence="1 2">
    <name type="scientific">Actinomadura monticuli</name>
    <dbReference type="NCBI Taxonomy" id="3097367"/>
    <lineage>
        <taxon>Bacteria</taxon>
        <taxon>Bacillati</taxon>
        <taxon>Actinomycetota</taxon>
        <taxon>Actinomycetes</taxon>
        <taxon>Streptosporangiales</taxon>
        <taxon>Thermomonosporaceae</taxon>
        <taxon>Actinomadura</taxon>
    </lineage>
</organism>
<dbReference type="EMBL" id="JAXCEI010000002">
    <property type="protein sequence ID" value="MFA1538126.1"/>
    <property type="molecule type" value="Genomic_DNA"/>
</dbReference>
<proteinExistence type="predicted"/>
<evidence type="ECO:0008006" key="3">
    <source>
        <dbReference type="Google" id="ProtNLM"/>
    </source>
</evidence>
<evidence type="ECO:0000313" key="2">
    <source>
        <dbReference type="Proteomes" id="UP001569963"/>
    </source>
</evidence>
<gene>
    <name evidence="1" type="ORF">SM611_04225</name>
</gene>